<evidence type="ECO:0000313" key="1">
    <source>
        <dbReference type="EMBL" id="AEV70730.1"/>
    </source>
</evidence>
<organism evidence="1 2">
    <name type="scientific">Mycolicibacterium rhodesiae (strain NBB3)</name>
    <name type="common">Mycobacterium rhodesiae</name>
    <dbReference type="NCBI Taxonomy" id="710685"/>
    <lineage>
        <taxon>Bacteria</taxon>
        <taxon>Bacillati</taxon>
        <taxon>Actinomycetota</taxon>
        <taxon>Actinomycetes</taxon>
        <taxon>Mycobacteriales</taxon>
        <taxon>Mycobacteriaceae</taxon>
        <taxon>Mycolicibacterium</taxon>
    </lineage>
</organism>
<keyword evidence="2" id="KW-1185">Reference proteome</keyword>
<dbReference type="EMBL" id="CP003169">
    <property type="protein sequence ID" value="AEV70730.1"/>
    <property type="molecule type" value="Genomic_DNA"/>
</dbReference>
<dbReference type="HOGENOM" id="CLU_119023_0_0_11"/>
<dbReference type="PATRIC" id="fig|710685.3.peg.82"/>
<accession>G8RY37</accession>
<gene>
    <name evidence="1" type="ordered locus">MycrhN_0080</name>
</gene>
<sequence>MNPTTRYTMGVLALSVPDAVRCSGGLIFDRAAGGWDVTVYVPDDACSLAIDILGAKRGDAESLLCGGASFPTVLVVAAAAHAANRRVKACVAAALNVAATEVLFSGVGAVDDGPTGDAFPYHLGSAARAFKKYAVQAAGVQIATLGRSEHFYPSAARSRPSLTS</sequence>
<reference evidence="1 2" key="1">
    <citation type="submission" date="2011-12" db="EMBL/GenBank/DDBJ databases">
        <title>Complete sequence of Mycobacterium rhodesiae NBB3.</title>
        <authorList>
            <consortium name="US DOE Joint Genome Institute"/>
            <person name="Lucas S."/>
            <person name="Han J."/>
            <person name="Lapidus A."/>
            <person name="Cheng J.-F."/>
            <person name="Goodwin L."/>
            <person name="Pitluck S."/>
            <person name="Peters L."/>
            <person name="Mikhailova N."/>
            <person name="Gu W."/>
            <person name="Detter J.C."/>
            <person name="Han C."/>
            <person name="Tapia R."/>
            <person name="Land M."/>
            <person name="Hauser L."/>
            <person name="Kyrpides N."/>
            <person name="Ivanova N."/>
            <person name="Pagani I."/>
            <person name="Mattes T."/>
            <person name="Holmes A."/>
            <person name="Rutledge P."/>
            <person name="Paulsen I."/>
            <person name="Coleman N."/>
            <person name="Woyke T."/>
        </authorList>
    </citation>
    <scope>NUCLEOTIDE SEQUENCE [LARGE SCALE GENOMIC DNA]</scope>
    <source>
        <strain evidence="1 2">NBB3</strain>
    </source>
</reference>
<name>G8RY37_MYCRN</name>
<dbReference type="Proteomes" id="UP000005442">
    <property type="component" value="Chromosome"/>
</dbReference>
<protein>
    <submittedName>
        <fullName evidence="1">Uncharacterized protein</fullName>
    </submittedName>
</protein>
<evidence type="ECO:0000313" key="2">
    <source>
        <dbReference type="Proteomes" id="UP000005442"/>
    </source>
</evidence>
<proteinExistence type="predicted"/>
<dbReference type="KEGG" id="mrh:MycrhN_0080"/>
<dbReference type="AlphaFoldDB" id="G8RY37"/>
<dbReference type="STRING" id="710685.MycrhN_0080"/>